<organism evidence="15 16">
    <name type="scientific">Arcicella rigui</name>
    <dbReference type="NCBI Taxonomy" id="797020"/>
    <lineage>
        <taxon>Bacteria</taxon>
        <taxon>Pseudomonadati</taxon>
        <taxon>Bacteroidota</taxon>
        <taxon>Cytophagia</taxon>
        <taxon>Cytophagales</taxon>
        <taxon>Flectobacillaceae</taxon>
        <taxon>Arcicella</taxon>
    </lineage>
</organism>
<dbReference type="SMART" id="SM00965">
    <property type="entry name" value="STN"/>
    <property type="match status" value="1"/>
</dbReference>
<evidence type="ECO:0000256" key="7">
    <source>
        <dbReference type="ARBA" id="ARBA00023004"/>
    </source>
</evidence>
<dbReference type="Pfam" id="PF00593">
    <property type="entry name" value="TonB_dep_Rec_b-barrel"/>
    <property type="match status" value="1"/>
</dbReference>
<evidence type="ECO:0000256" key="12">
    <source>
        <dbReference type="PROSITE-ProRule" id="PRU01360"/>
    </source>
</evidence>
<sequence length="1071" mass="117014">MKKKHVLFIQCMKISLVQVFITLSFISIGVAKDVEAQEILNKKVSVLSNDEKLKNVLSQIEKSANVRFFYSPQAIKAEQRVSFKSQNEVLSSALDRLFKNLNIDYQLSGNQIVLRQRENVVMPIDDKRTSAENTPSEIEVLKQVVTGTISNEKNEPLVGVTVLLKGTQQGTVTDTKGQYRIEVPNGNAVLVFSFIGYYSQEIKVGSQGNISLSLKENVAALEEVVVTGVFDKRTRMESSVAISVLNSRQLAIQAPTSAADLLKNIPGVFVNSSLGEIRNTVYSRGVSVGSNDGASGYYYVSMQEDGLPVTNATFGNYGPDYFLRTDATLGKLEAVRGGTASILGNNAPGGIFNYVSKTGTTEFTGEVRAKYGLEGNGKNPFYRTDLNFGGPLNVDKSLTYNIGGFYRQADGARYPGYPMNNGGQVKANLVKTYKSGSLKLYLKYLNDHNAWFEFLPTIGFTNPTLPAGVTQTNTVLIPSVQADFTINDTGQKVHFDSRDKIHSTDKSIGLNWEQSIGEGLTIENKARYSDKSSVWNTTAVAYPFAADGLVFYAIPGLLGQFGTYSYKDLASGTQFGSITQAPNIINGNFAGFNFIDNGSNFPGASIQKNSLYFNPLFYSDNRMKEFIDQFTITKKVKDMSFTAGLFYANSNLDRMNTTDAGIAFSQMTSPRPTLTAITLSGFDGKTYQITNPDGVIGGSGKSAAVNVITANQQQTALFFGHNWTLSSALNFDWGLRYEKVAYSGTNQIATATASTTGGTDGNPLTFYDNSSGKITAKYSYDKLSVNTFSFSGGLNYKFADDQAVYARVSQGSKAPDLDMFVTVNTAFGAANLNPIAQKIQQVEVGYKVKKGSTNLFVTPFFSILSNVPQQVTGQETADLSSTYNTPVLYNKITTMGIEIEANHNFTKNLSIRGVATFQSSKATEYRTWILGANGKADDKIQDFSGNETDNNARVIVRISPTYNKGNFYSSLDFSYMGKRAANVANTFYLPAFTQSNLNLGYNLNAKWQLQANINNIFNQNGVMGWSAPGGFPAALDRQGFTKAQLEANPNAVYSTLSLPPRAYFLTATFKF</sequence>
<keyword evidence="7" id="KW-0408">Iron</keyword>
<evidence type="ECO:0000256" key="13">
    <source>
        <dbReference type="RuleBase" id="RU003357"/>
    </source>
</evidence>
<keyword evidence="11 12" id="KW-0998">Cell outer membrane</keyword>
<protein>
    <submittedName>
        <fullName evidence="15">TonB-dependent receptor</fullName>
    </submittedName>
</protein>
<accession>A0ABU5QDV3</accession>
<dbReference type="InterPro" id="IPR039426">
    <property type="entry name" value="TonB-dep_rcpt-like"/>
</dbReference>
<evidence type="ECO:0000256" key="6">
    <source>
        <dbReference type="ARBA" id="ARBA00022729"/>
    </source>
</evidence>
<proteinExistence type="inferred from homology"/>
<dbReference type="Gene3D" id="2.170.130.10">
    <property type="entry name" value="TonB-dependent receptor, plug domain"/>
    <property type="match status" value="1"/>
</dbReference>
<evidence type="ECO:0000256" key="5">
    <source>
        <dbReference type="ARBA" id="ARBA00022692"/>
    </source>
</evidence>
<dbReference type="InterPro" id="IPR008969">
    <property type="entry name" value="CarboxyPept-like_regulatory"/>
</dbReference>
<keyword evidence="16" id="KW-1185">Reference proteome</keyword>
<dbReference type="SUPFAM" id="SSF49464">
    <property type="entry name" value="Carboxypeptidase regulatory domain-like"/>
    <property type="match status" value="1"/>
</dbReference>
<keyword evidence="5 12" id="KW-0812">Transmembrane</keyword>
<feature type="domain" description="Secretin/TonB short N-terminal" evidence="14">
    <location>
        <begin position="66"/>
        <end position="117"/>
    </location>
</feature>
<dbReference type="Pfam" id="PF07660">
    <property type="entry name" value="STN"/>
    <property type="match status" value="1"/>
</dbReference>
<evidence type="ECO:0000256" key="11">
    <source>
        <dbReference type="ARBA" id="ARBA00023237"/>
    </source>
</evidence>
<evidence type="ECO:0000256" key="2">
    <source>
        <dbReference type="ARBA" id="ARBA00022448"/>
    </source>
</evidence>
<dbReference type="InterPro" id="IPR036942">
    <property type="entry name" value="Beta-barrel_TonB_sf"/>
</dbReference>
<name>A0ABU5QDV3_9BACT</name>
<evidence type="ECO:0000313" key="16">
    <source>
        <dbReference type="Proteomes" id="UP001302949"/>
    </source>
</evidence>
<reference evidence="15 16" key="1">
    <citation type="submission" date="2023-12" db="EMBL/GenBank/DDBJ databases">
        <title>Novel species of the genus Arcicella isolated from rivers.</title>
        <authorList>
            <person name="Lu H."/>
        </authorList>
    </citation>
    <scope>NUCLEOTIDE SEQUENCE [LARGE SCALE GENOMIC DNA]</scope>
    <source>
        <strain evidence="15 16">KCTC 23307</strain>
    </source>
</reference>
<evidence type="ECO:0000256" key="8">
    <source>
        <dbReference type="ARBA" id="ARBA00023065"/>
    </source>
</evidence>
<keyword evidence="9 13" id="KW-0798">TonB box</keyword>
<comment type="subcellular location">
    <subcellularLocation>
        <location evidence="1 12">Cell outer membrane</location>
        <topology evidence="1 12">Multi-pass membrane protein</topology>
    </subcellularLocation>
</comment>
<keyword evidence="10 12" id="KW-0472">Membrane</keyword>
<gene>
    <name evidence="15" type="ORF">VB248_17855</name>
</gene>
<dbReference type="InterPro" id="IPR012910">
    <property type="entry name" value="Plug_dom"/>
</dbReference>
<dbReference type="SUPFAM" id="SSF56935">
    <property type="entry name" value="Porins"/>
    <property type="match status" value="1"/>
</dbReference>
<keyword evidence="15" id="KW-0675">Receptor</keyword>
<dbReference type="PANTHER" id="PTHR32552:SF89">
    <property type="entry name" value="CATECHOLATE SIDEROPHORE RECEPTOR FIU"/>
    <property type="match status" value="1"/>
</dbReference>
<evidence type="ECO:0000256" key="3">
    <source>
        <dbReference type="ARBA" id="ARBA00022452"/>
    </source>
</evidence>
<dbReference type="InterPro" id="IPR011662">
    <property type="entry name" value="Secretin/TonB_short_N"/>
</dbReference>
<keyword evidence="2 12" id="KW-0813">Transport</keyword>
<dbReference type="Gene3D" id="2.60.40.1120">
    <property type="entry name" value="Carboxypeptidase-like, regulatory domain"/>
    <property type="match status" value="1"/>
</dbReference>
<evidence type="ECO:0000256" key="10">
    <source>
        <dbReference type="ARBA" id="ARBA00023136"/>
    </source>
</evidence>
<keyword evidence="6" id="KW-0732">Signal</keyword>
<dbReference type="Gene3D" id="2.40.170.20">
    <property type="entry name" value="TonB-dependent receptor, beta-barrel domain"/>
    <property type="match status" value="1"/>
</dbReference>
<dbReference type="Pfam" id="PF07715">
    <property type="entry name" value="Plug"/>
    <property type="match status" value="1"/>
</dbReference>
<evidence type="ECO:0000313" key="15">
    <source>
        <dbReference type="EMBL" id="MEA5141021.1"/>
    </source>
</evidence>
<comment type="similarity">
    <text evidence="12 13">Belongs to the TonB-dependent receptor family.</text>
</comment>
<dbReference type="Proteomes" id="UP001302949">
    <property type="component" value="Unassembled WGS sequence"/>
</dbReference>
<dbReference type="InterPro" id="IPR037066">
    <property type="entry name" value="Plug_dom_sf"/>
</dbReference>
<dbReference type="EMBL" id="JAYFUM010000023">
    <property type="protein sequence ID" value="MEA5141021.1"/>
    <property type="molecule type" value="Genomic_DNA"/>
</dbReference>
<dbReference type="Pfam" id="PF13715">
    <property type="entry name" value="CarbopepD_reg_2"/>
    <property type="match status" value="1"/>
</dbReference>
<evidence type="ECO:0000256" key="1">
    <source>
        <dbReference type="ARBA" id="ARBA00004571"/>
    </source>
</evidence>
<evidence type="ECO:0000256" key="9">
    <source>
        <dbReference type="ARBA" id="ARBA00023077"/>
    </source>
</evidence>
<keyword evidence="4" id="KW-0410">Iron transport</keyword>
<dbReference type="PROSITE" id="PS52016">
    <property type="entry name" value="TONB_DEPENDENT_REC_3"/>
    <property type="match status" value="1"/>
</dbReference>
<dbReference type="InterPro" id="IPR000531">
    <property type="entry name" value="Beta-barrel_TonB"/>
</dbReference>
<keyword evidence="8" id="KW-0406">Ion transport</keyword>
<dbReference type="RefSeq" id="WP_323298178.1">
    <property type="nucleotide sequence ID" value="NZ_JAYFUM010000023.1"/>
</dbReference>
<evidence type="ECO:0000256" key="4">
    <source>
        <dbReference type="ARBA" id="ARBA00022496"/>
    </source>
</evidence>
<dbReference type="Gene3D" id="3.55.50.30">
    <property type="match status" value="1"/>
</dbReference>
<dbReference type="PANTHER" id="PTHR32552">
    <property type="entry name" value="FERRICHROME IRON RECEPTOR-RELATED"/>
    <property type="match status" value="1"/>
</dbReference>
<evidence type="ECO:0000259" key="14">
    <source>
        <dbReference type="SMART" id="SM00965"/>
    </source>
</evidence>
<comment type="caution">
    <text evidence="15">The sequence shown here is derived from an EMBL/GenBank/DDBJ whole genome shotgun (WGS) entry which is preliminary data.</text>
</comment>
<keyword evidence="3 12" id="KW-1134">Transmembrane beta strand</keyword>